<dbReference type="SUPFAM" id="SSF54648">
    <property type="entry name" value="DLC"/>
    <property type="match status" value="1"/>
</dbReference>
<comment type="subcellular location">
    <subcellularLocation>
        <location evidence="2 10">Cytoplasm</location>
        <location evidence="2 10">Cytoskeleton</location>
    </subcellularLocation>
    <subcellularLocation>
        <location evidence="1">Nucleus</location>
    </subcellularLocation>
</comment>
<dbReference type="AlphaFoldDB" id="V4A5C7"/>
<dbReference type="Pfam" id="PF01221">
    <property type="entry name" value="Dynein_light"/>
    <property type="match status" value="1"/>
</dbReference>
<name>V4A5C7_LOTGI</name>
<dbReference type="EMBL" id="KB201131">
    <property type="protein sequence ID" value="ESO99128.1"/>
    <property type="molecule type" value="Genomic_DNA"/>
</dbReference>
<evidence type="ECO:0000256" key="5">
    <source>
        <dbReference type="ARBA" id="ARBA00022701"/>
    </source>
</evidence>
<dbReference type="STRING" id="225164.V4A5C7"/>
<evidence type="ECO:0000256" key="7">
    <source>
        <dbReference type="ARBA" id="ARBA00022927"/>
    </source>
</evidence>
<dbReference type="InterPro" id="IPR001372">
    <property type="entry name" value="Dynein_light_chain_typ-1/2"/>
</dbReference>
<dbReference type="OrthoDB" id="6506078at2759"/>
<protein>
    <recommendedName>
        <fullName evidence="10">Dynein light chain</fullName>
    </recommendedName>
</protein>
<dbReference type="PANTHER" id="PTHR11886:SF35">
    <property type="entry name" value="DYNEIN LIGHT CHAIN"/>
    <property type="match status" value="1"/>
</dbReference>
<dbReference type="GO" id="GO:0005634">
    <property type="term" value="C:nucleus"/>
    <property type="evidence" value="ECO:0007669"/>
    <property type="project" value="UniProtKB-SubCell"/>
</dbReference>
<evidence type="ECO:0000256" key="9">
    <source>
        <dbReference type="ARBA" id="ARBA00023242"/>
    </source>
</evidence>
<keyword evidence="8 10" id="KW-0206">Cytoskeleton</keyword>
<dbReference type="Gene3D" id="3.30.740.10">
    <property type="entry name" value="Protein Inhibitor Of Neuronal Nitric Oxide Synthase"/>
    <property type="match status" value="1"/>
</dbReference>
<comment type="similarity">
    <text evidence="10">Belongs to the dynein light chain family.</text>
</comment>
<keyword evidence="7" id="KW-0653">Protein transport</keyword>
<dbReference type="GO" id="GO:0045505">
    <property type="term" value="F:dynein intermediate chain binding"/>
    <property type="evidence" value="ECO:0007669"/>
    <property type="project" value="TreeGrafter"/>
</dbReference>
<dbReference type="OMA" id="MAENDSP"/>
<organism evidence="11 12">
    <name type="scientific">Lottia gigantea</name>
    <name type="common">Giant owl limpet</name>
    <dbReference type="NCBI Taxonomy" id="225164"/>
    <lineage>
        <taxon>Eukaryota</taxon>
        <taxon>Metazoa</taxon>
        <taxon>Spiralia</taxon>
        <taxon>Lophotrochozoa</taxon>
        <taxon>Mollusca</taxon>
        <taxon>Gastropoda</taxon>
        <taxon>Patellogastropoda</taxon>
        <taxon>Lottioidea</taxon>
        <taxon>Lottiidae</taxon>
        <taxon>Lottia</taxon>
    </lineage>
</organism>
<keyword evidence="12" id="KW-1185">Reference proteome</keyword>
<accession>V4A5C7</accession>
<dbReference type="GO" id="GO:0015031">
    <property type="term" value="P:protein transport"/>
    <property type="evidence" value="ECO:0007669"/>
    <property type="project" value="UniProtKB-KW"/>
</dbReference>
<dbReference type="GO" id="GO:0005868">
    <property type="term" value="C:cytoplasmic dynein complex"/>
    <property type="evidence" value="ECO:0007669"/>
    <property type="project" value="TreeGrafter"/>
</dbReference>
<keyword evidence="10" id="KW-0505">Motor protein</keyword>
<keyword evidence="3" id="KW-0813">Transport</keyword>
<evidence type="ECO:0000313" key="12">
    <source>
        <dbReference type="Proteomes" id="UP000030746"/>
    </source>
</evidence>
<evidence type="ECO:0000313" key="11">
    <source>
        <dbReference type="EMBL" id="ESO99128.1"/>
    </source>
</evidence>
<evidence type="ECO:0000256" key="2">
    <source>
        <dbReference type="ARBA" id="ARBA00004245"/>
    </source>
</evidence>
<dbReference type="HOGENOM" id="CLU_070944_4_0_1"/>
<feature type="non-terminal residue" evidence="11">
    <location>
        <position position="1"/>
    </location>
</feature>
<dbReference type="GO" id="GO:0005874">
    <property type="term" value="C:microtubule"/>
    <property type="evidence" value="ECO:0007669"/>
    <property type="project" value="UniProtKB-KW"/>
</dbReference>
<evidence type="ECO:0000256" key="3">
    <source>
        <dbReference type="ARBA" id="ARBA00022448"/>
    </source>
</evidence>
<keyword evidence="4 10" id="KW-0963">Cytoplasm</keyword>
<gene>
    <name evidence="11" type="ORF">LOTGIDRAFT_142181</name>
</gene>
<reference evidence="11 12" key="1">
    <citation type="journal article" date="2013" name="Nature">
        <title>Insights into bilaterian evolution from three spiralian genomes.</title>
        <authorList>
            <person name="Simakov O."/>
            <person name="Marletaz F."/>
            <person name="Cho S.J."/>
            <person name="Edsinger-Gonzales E."/>
            <person name="Havlak P."/>
            <person name="Hellsten U."/>
            <person name="Kuo D.H."/>
            <person name="Larsson T."/>
            <person name="Lv J."/>
            <person name="Arendt D."/>
            <person name="Savage R."/>
            <person name="Osoegawa K."/>
            <person name="de Jong P."/>
            <person name="Grimwood J."/>
            <person name="Chapman J.A."/>
            <person name="Shapiro H."/>
            <person name="Aerts A."/>
            <person name="Otillar R.P."/>
            <person name="Terry A.Y."/>
            <person name="Boore J.L."/>
            <person name="Grigoriev I.V."/>
            <person name="Lindberg D.R."/>
            <person name="Seaver E.C."/>
            <person name="Weisblat D.A."/>
            <person name="Putnam N.H."/>
            <person name="Rokhsar D.S."/>
        </authorList>
    </citation>
    <scope>NUCLEOTIDE SEQUENCE [LARGE SCALE GENOMIC DNA]</scope>
</reference>
<dbReference type="RefSeq" id="XP_009050195.1">
    <property type="nucleotide sequence ID" value="XM_009051947.1"/>
</dbReference>
<dbReference type="PANTHER" id="PTHR11886">
    <property type="entry name" value="DYNEIN LIGHT CHAIN"/>
    <property type="match status" value="1"/>
</dbReference>
<evidence type="ECO:0000256" key="8">
    <source>
        <dbReference type="ARBA" id="ARBA00023212"/>
    </source>
</evidence>
<dbReference type="CTD" id="20234541"/>
<dbReference type="GeneID" id="20234541"/>
<evidence type="ECO:0000256" key="4">
    <source>
        <dbReference type="ARBA" id="ARBA00022490"/>
    </source>
</evidence>
<dbReference type="Proteomes" id="UP000030746">
    <property type="component" value="Unassembled WGS sequence"/>
</dbReference>
<dbReference type="GO" id="GO:0007017">
    <property type="term" value="P:microtubule-based process"/>
    <property type="evidence" value="ECO:0007669"/>
    <property type="project" value="InterPro"/>
</dbReference>
<proteinExistence type="inferred from homology"/>
<keyword evidence="6" id="KW-0509">mRNA transport</keyword>
<sequence length="91" mass="10644">GTMSLEGPHILRCDMKRLMKQEALQCVRFACRKFKTSKAMAMYIKNRFDKVYGSNWNCIVGKDFGSHVTFCRLTFFHATYGERAVLLFQTY</sequence>
<dbReference type="KEGG" id="lgi:LOTGIDRAFT_142181"/>
<dbReference type="InterPro" id="IPR037177">
    <property type="entry name" value="DLC_sf"/>
</dbReference>
<evidence type="ECO:0000256" key="1">
    <source>
        <dbReference type="ARBA" id="ARBA00004123"/>
    </source>
</evidence>
<dbReference type="GO" id="GO:0051028">
    <property type="term" value="P:mRNA transport"/>
    <property type="evidence" value="ECO:0007669"/>
    <property type="project" value="UniProtKB-KW"/>
</dbReference>
<evidence type="ECO:0000256" key="6">
    <source>
        <dbReference type="ARBA" id="ARBA00022816"/>
    </source>
</evidence>
<dbReference type="SMART" id="SM01375">
    <property type="entry name" value="Dynein_light"/>
    <property type="match status" value="1"/>
</dbReference>
<dbReference type="FunFam" id="3.30.740.10:FF:000005">
    <property type="entry name" value="Dynein light chain"/>
    <property type="match status" value="1"/>
</dbReference>
<keyword evidence="10" id="KW-0243">Dynein</keyword>
<keyword evidence="5 10" id="KW-0493">Microtubule</keyword>
<evidence type="ECO:0000256" key="10">
    <source>
        <dbReference type="RuleBase" id="RU365010"/>
    </source>
</evidence>
<keyword evidence="9" id="KW-0539">Nucleus</keyword>